<feature type="transmembrane region" description="Helical" evidence="1">
    <location>
        <begin position="178"/>
        <end position="201"/>
    </location>
</feature>
<evidence type="ECO:0000256" key="1">
    <source>
        <dbReference type="SAM" id="Phobius"/>
    </source>
</evidence>
<dbReference type="InterPro" id="IPR019420">
    <property type="entry name" value="7TM_GPCR_serpentine_rcpt_Srbc"/>
</dbReference>
<dbReference type="Proteomes" id="UP000008068">
    <property type="component" value="Unassembled WGS sequence"/>
</dbReference>
<dbReference type="HOGENOM" id="CLU_059075_0_1_1"/>
<name>G0NEF3_CAEBE</name>
<feature type="transmembrane region" description="Helical" evidence="1">
    <location>
        <begin position="53"/>
        <end position="72"/>
    </location>
</feature>
<keyword evidence="1" id="KW-1133">Transmembrane helix</keyword>
<evidence type="ECO:0000313" key="3">
    <source>
        <dbReference type="Proteomes" id="UP000008068"/>
    </source>
</evidence>
<dbReference type="EMBL" id="GL379873">
    <property type="protein sequence ID" value="EGT58839.1"/>
    <property type="molecule type" value="Genomic_DNA"/>
</dbReference>
<reference evidence="3" key="1">
    <citation type="submission" date="2011-07" db="EMBL/GenBank/DDBJ databases">
        <authorList>
            <consortium name="Caenorhabditis brenneri Sequencing and Analysis Consortium"/>
            <person name="Wilson R.K."/>
        </authorList>
    </citation>
    <scope>NUCLEOTIDE SEQUENCE [LARGE SCALE GENOMIC DNA]</scope>
    <source>
        <strain evidence="3">PB2801</strain>
    </source>
</reference>
<protein>
    <recommendedName>
        <fullName evidence="4">G-protein coupled receptors family 1 profile domain-containing protein</fullName>
    </recommendedName>
</protein>
<dbReference type="Pfam" id="PF10316">
    <property type="entry name" value="7TM_GPCR_Srbc"/>
    <property type="match status" value="1"/>
</dbReference>
<dbReference type="AlphaFoldDB" id="G0NEF3"/>
<keyword evidence="1" id="KW-0472">Membrane</keyword>
<proteinExistence type="predicted"/>
<evidence type="ECO:0008006" key="4">
    <source>
        <dbReference type="Google" id="ProtNLM"/>
    </source>
</evidence>
<gene>
    <name evidence="2" type="ORF">CAEBREN_19593</name>
</gene>
<sequence length="222" mass="25981">METSGIVVAIFALIFSQITCYVNLFLLLATFWLGKIQRKLDMTLIYSRFGVDVLYAFMNSVSLAYLLIRAIFPNAVIKNLSFFIAWPTFNLGTIRFFVVLFITSDRVFASCFPIFYHRHRSKIPNVLILSVIFMYFVFEQFILFKICDFVLDVPMSCLHVGCSVGSCYRSYWLYFEQIGYFSIGILSVILCFRLFIWNYFARSQNNKEISRLFPTCHQWGAK</sequence>
<feature type="transmembrane region" description="Helical" evidence="1">
    <location>
        <begin position="6"/>
        <end position="33"/>
    </location>
</feature>
<feature type="transmembrane region" description="Helical" evidence="1">
    <location>
        <begin position="84"/>
        <end position="102"/>
    </location>
</feature>
<organism evidence="3">
    <name type="scientific">Caenorhabditis brenneri</name>
    <name type="common">Nematode worm</name>
    <dbReference type="NCBI Taxonomy" id="135651"/>
    <lineage>
        <taxon>Eukaryota</taxon>
        <taxon>Metazoa</taxon>
        <taxon>Ecdysozoa</taxon>
        <taxon>Nematoda</taxon>
        <taxon>Chromadorea</taxon>
        <taxon>Rhabditida</taxon>
        <taxon>Rhabditina</taxon>
        <taxon>Rhabditomorpha</taxon>
        <taxon>Rhabditoidea</taxon>
        <taxon>Rhabditidae</taxon>
        <taxon>Peloderinae</taxon>
        <taxon>Caenorhabditis</taxon>
    </lineage>
</organism>
<feature type="transmembrane region" description="Helical" evidence="1">
    <location>
        <begin position="123"/>
        <end position="144"/>
    </location>
</feature>
<dbReference type="PANTHER" id="PTHR46418">
    <property type="entry name" value="SRBC-64-RELATED-RELATED"/>
    <property type="match status" value="1"/>
</dbReference>
<keyword evidence="3" id="KW-1185">Reference proteome</keyword>
<evidence type="ECO:0000313" key="2">
    <source>
        <dbReference type="EMBL" id="EGT58839.1"/>
    </source>
</evidence>
<accession>G0NEF3</accession>
<keyword evidence="1" id="KW-0812">Transmembrane</keyword>
<dbReference type="OrthoDB" id="5860399at2759"/>
<dbReference type="PANTHER" id="PTHR46418:SF1">
    <property type="entry name" value="G-PROTEIN COUPLED RECEPTORS FAMILY 1 PROFILE DOMAIN-CONTAINING PROTEIN-RELATED"/>
    <property type="match status" value="1"/>
</dbReference>
<dbReference type="InParanoid" id="G0NEF3"/>